<protein>
    <submittedName>
        <fullName evidence="1">Uncharacterized protein</fullName>
    </submittedName>
</protein>
<reference evidence="1 2" key="1">
    <citation type="journal article" date="2024" name="BMC Genomics">
        <title>De novo assembly and annotation of Popillia japonica's genome with initial clues to its potential as an invasive pest.</title>
        <authorList>
            <person name="Cucini C."/>
            <person name="Boschi S."/>
            <person name="Funari R."/>
            <person name="Cardaioli E."/>
            <person name="Iannotti N."/>
            <person name="Marturano G."/>
            <person name="Paoli F."/>
            <person name="Bruttini M."/>
            <person name="Carapelli A."/>
            <person name="Frati F."/>
            <person name="Nardi F."/>
        </authorList>
    </citation>
    <scope>NUCLEOTIDE SEQUENCE [LARGE SCALE GENOMIC DNA]</scope>
    <source>
        <strain evidence="1">DMR45628</strain>
    </source>
</reference>
<dbReference type="EMBL" id="JASPKY010000143">
    <property type="protein sequence ID" value="KAK9730746.1"/>
    <property type="molecule type" value="Genomic_DNA"/>
</dbReference>
<name>A0AAW1LA19_POPJA</name>
<evidence type="ECO:0000313" key="2">
    <source>
        <dbReference type="Proteomes" id="UP001458880"/>
    </source>
</evidence>
<dbReference type="AlphaFoldDB" id="A0AAW1LA19"/>
<keyword evidence="2" id="KW-1185">Reference proteome</keyword>
<gene>
    <name evidence="1" type="ORF">QE152_g14338</name>
</gene>
<comment type="caution">
    <text evidence="1">The sequence shown here is derived from an EMBL/GenBank/DDBJ whole genome shotgun (WGS) entry which is preliminary data.</text>
</comment>
<proteinExistence type="predicted"/>
<sequence>MDSKQVINLANLVSNGAYDLVGNIDDAKYNIPNGSEPDIGDIVGEDGIGIVDSKDSDDDLPLSVFININYIQGGNSNVTWSMSNIHSIRPPSNFKLPFGLADKFQDLNSDSCRLYNLLNLLTTDRAYYFPNQSLCRTSSPAHK</sequence>
<organism evidence="1 2">
    <name type="scientific">Popillia japonica</name>
    <name type="common">Japanese beetle</name>
    <dbReference type="NCBI Taxonomy" id="7064"/>
    <lineage>
        <taxon>Eukaryota</taxon>
        <taxon>Metazoa</taxon>
        <taxon>Ecdysozoa</taxon>
        <taxon>Arthropoda</taxon>
        <taxon>Hexapoda</taxon>
        <taxon>Insecta</taxon>
        <taxon>Pterygota</taxon>
        <taxon>Neoptera</taxon>
        <taxon>Endopterygota</taxon>
        <taxon>Coleoptera</taxon>
        <taxon>Polyphaga</taxon>
        <taxon>Scarabaeiformia</taxon>
        <taxon>Scarabaeidae</taxon>
        <taxon>Rutelinae</taxon>
        <taxon>Popillia</taxon>
    </lineage>
</organism>
<dbReference type="Proteomes" id="UP001458880">
    <property type="component" value="Unassembled WGS sequence"/>
</dbReference>
<evidence type="ECO:0000313" key="1">
    <source>
        <dbReference type="EMBL" id="KAK9730746.1"/>
    </source>
</evidence>
<accession>A0AAW1LA19</accession>